<gene>
    <name evidence="2" type="ORF">Q604_UNBC18632G0008</name>
</gene>
<proteinExistence type="predicted"/>
<dbReference type="Gene3D" id="3.40.640.10">
    <property type="entry name" value="Type I PLP-dependent aspartate aminotransferase-like (Major domain)"/>
    <property type="match status" value="1"/>
</dbReference>
<dbReference type="AlphaFoldDB" id="W1WJQ1"/>
<dbReference type="InterPro" id="IPR015421">
    <property type="entry name" value="PyrdxlP-dep_Trfase_major"/>
</dbReference>
<accession>W1WJQ1</accession>
<feature type="domain" description="Aminotransferase class V" evidence="1">
    <location>
        <begin position="5"/>
        <end position="377"/>
    </location>
</feature>
<dbReference type="Pfam" id="PF00266">
    <property type="entry name" value="Aminotran_5"/>
    <property type="match status" value="1"/>
</dbReference>
<comment type="caution">
    <text evidence="2">The sequence shown here is derived from an EMBL/GenBank/DDBJ whole genome shotgun (WGS) entry which is preliminary data.</text>
</comment>
<dbReference type="InterPro" id="IPR010969">
    <property type="entry name" value="Cys_dSase-rel_unknwn_funct"/>
</dbReference>
<dbReference type="Gene3D" id="3.90.1150.10">
    <property type="entry name" value="Aspartate Aminotransferase, domain 1"/>
    <property type="match status" value="1"/>
</dbReference>
<reference evidence="2" key="1">
    <citation type="submission" date="2013-12" db="EMBL/GenBank/DDBJ databases">
        <title>A Varibaculum cambriense genome reconstructed from a premature infant gut community with otherwise low bacterial novelty that shifts toward anaerobic metabolism during the third week of life.</title>
        <authorList>
            <person name="Brown C.T."/>
            <person name="Sharon I."/>
            <person name="Thomas B.C."/>
            <person name="Castelle C.J."/>
            <person name="Morowitz M.J."/>
            <person name="Banfield J.F."/>
        </authorList>
    </citation>
    <scope>NUCLEOTIDE SEQUENCE</scope>
</reference>
<evidence type="ECO:0000259" key="1">
    <source>
        <dbReference type="Pfam" id="PF00266"/>
    </source>
</evidence>
<protein>
    <recommendedName>
        <fullName evidence="1">Aminotransferase class V domain-containing protein</fullName>
    </recommendedName>
</protein>
<name>W1WJQ1_9ZZZZ</name>
<dbReference type="PANTHER" id="PTHR43586:SF4">
    <property type="entry name" value="ISOPENICILLIN N EPIMERASE"/>
    <property type="match status" value="1"/>
</dbReference>
<dbReference type="NCBIfam" id="TIGR01977">
    <property type="entry name" value="am_tr_V_EF2568"/>
    <property type="match status" value="1"/>
</dbReference>
<dbReference type="PANTHER" id="PTHR43586">
    <property type="entry name" value="CYSTEINE DESULFURASE"/>
    <property type="match status" value="1"/>
</dbReference>
<dbReference type="InterPro" id="IPR000192">
    <property type="entry name" value="Aminotrans_V_dom"/>
</dbReference>
<sequence>MEGQIYLDNAATTYPKPEVVYETIDKYLREECVNAGRGSYELSRKATEMIEETRQLLLSLTNSRYGQVIFSPSATIATNQILRGLNWDNIKNVYVSPFEHNAIMRTVHSLQKEYKFNINVIPFDNITFELNEEKLKVMFAKDNPDVIVLSHVSNVTGYILPIERCHEIAEKYNPINIVDCAQSLGLVPIDIEENFKNCDFIIFAGHKSLYGPFGIAGFIQLNSNINLKEFITGGTGSDSTNLEMPVDHKYEAGSYNTYAISGLNAALKWIKKTKIKEIFKHEKIITNTLINGLKEIDGIELYIPENLENHIGIVSFNIEGFKASDIGMILNEDFNIAVRSGYHCAPYIHKFLDDKKYLGTVRVGIGKFSTKDQIDRLIDAVKELIE</sequence>
<dbReference type="InterPro" id="IPR015422">
    <property type="entry name" value="PyrdxlP-dep_Trfase_small"/>
</dbReference>
<evidence type="ECO:0000313" key="2">
    <source>
        <dbReference type="EMBL" id="ETJ18437.1"/>
    </source>
</evidence>
<dbReference type="SUPFAM" id="SSF53383">
    <property type="entry name" value="PLP-dependent transferases"/>
    <property type="match status" value="1"/>
</dbReference>
<organism evidence="2">
    <name type="scientific">human gut metagenome</name>
    <dbReference type="NCBI Taxonomy" id="408170"/>
    <lineage>
        <taxon>unclassified sequences</taxon>
        <taxon>metagenomes</taxon>
        <taxon>organismal metagenomes</taxon>
    </lineage>
</organism>
<dbReference type="EMBL" id="AZMM01018632">
    <property type="protein sequence ID" value="ETJ18437.1"/>
    <property type="molecule type" value="Genomic_DNA"/>
</dbReference>
<dbReference type="InterPro" id="IPR015424">
    <property type="entry name" value="PyrdxlP-dep_Trfase"/>
</dbReference>